<evidence type="ECO:0000256" key="4">
    <source>
        <dbReference type="ARBA" id="ARBA00039854"/>
    </source>
</evidence>
<dbReference type="Proteomes" id="UP000001070">
    <property type="component" value="Unassembled WGS sequence"/>
</dbReference>
<dbReference type="SMART" id="SM00698">
    <property type="entry name" value="MORN"/>
    <property type="match status" value="6"/>
</dbReference>
<dbReference type="PANTHER" id="PTHR46511">
    <property type="entry name" value="MORN REPEAT-CONTAINING PROTEIN 3"/>
    <property type="match status" value="1"/>
</dbReference>
<keyword evidence="2" id="KW-0677">Repeat</keyword>
<evidence type="ECO:0000313" key="6">
    <source>
        <dbReference type="EMBL" id="EDW02513.1"/>
    </source>
</evidence>
<dbReference type="PhylomeDB" id="B4J9K6"/>
<dbReference type="PANTHER" id="PTHR46511:SF1">
    <property type="entry name" value="MORN REPEAT-CONTAINING PROTEIN 3"/>
    <property type="match status" value="1"/>
</dbReference>
<evidence type="ECO:0000256" key="1">
    <source>
        <dbReference type="ARBA" id="ARBA00004218"/>
    </source>
</evidence>
<dbReference type="OMA" id="GHGRFFH"/>
<dbReference type="HOGENOM" id="CLU_032017_3_1_1"/>
<dbReference type="AlphaFoldDB" id="B4J9K6"/>
<dbReference type="GO" id="GO:0001669">
    <property type="term" value="C:acrosomal vesicle"/>
    <property type="evidence" value="ECO:0007669"/>
    <property type="project" value="UniProtKB-SubCell"/>
</dbReference>
<reference evidence="6 7" key="1">
    <citation type="journal article" date="2007" name="Nature">
        <title>Evolution of genes and genomes on the Drosophila phylogeny.</title>
        <authorList>
            <consortium name="Drosophila 12 Genomes Consortium"/>
            <person name="Clark A.G."/>
            <person name="Eisen M.B."/>
            <person name="Smith D.R."/>
            <person name="Bergman C.M."/>
            <person name="Oliver B."/>
            <person name="Markow T.A."/>
            <person name="Kaufman T.C."/>
            <person name="Kellis M."/>
            <person name="Gelbart W."/>
            <person name="Iyer V.N."/>
            <person name="Pollard D.A."/>
            <person name="Sackton T.B."/>
            <person name="Larracuente A.M."/>
            <person name="Singh N.D."/>
            <person name="Abad J.P."/>
            <person name="Abt D.N."/>
            <person name="Adryan B."/>
            <person name="Aguade M."/>
            <person name="Akashi H."/>
            <person name="Anderson W.W."/>
            <person name="Aquadro C.F."/>
            <person name="Ardell D.H."/>
            <person name="Arguello R."/>
            <person name="Artieri C.G."/>
            <person name="Barbash D.A."/>
            <person name="Barker D."/>
            <person name="Barsanti P."/>
            <person name="Batterham P."/>
            <person name="Batzoglou S."/>
            <person name="Begun D."/>
            <person name="Bhutkar A."/>
            <person name="Blanco E."/>
            <person name="Bosak S.A."/>
            <person name="Bradley R.K."/>
            <person name="Brand A.D."/>
            <person name="Brent M.R."/>
            <person name="Brooks A.N."/>
            <person name="Brown R.H."/>
            <person name="Butlin R.K."/>
            <person name="Caggese C."/>
            <person name="Calvi B.R."/>
            <person name="Bernardo de Carvalho A."/>
            <person name="Caspi A."/>
            <person name="Castrezana S."/>
            <person name="Celniker S.E."/>
            <person name="Chang J.L."/>
            <person name="Chapple C."/>
            <person name="Chatterji S."/>
            <person name="Chinwalla A."/>
            <person name="Civetta A."/>
            <person name="Clifton S.W."/>
            <person name="Comeron J.M."/>
            <person name="Costello J.C."/>
            <person name="Coyne J.A."/>
            <person name="Daub J."/>
            <person name="David R.G."/>
            <person name="Delcher A.L."/>
            <person name="Delehaunty K."/>
            <person name="Do C.B."/>
            <person name="Ebling H."/>
            <person name="Edwards K."/>
            <person name="Eickbush T."/>
            <person name="Evans J.D."/>
            <person name="Filipski A."/>
            <person name="Findeiss S."/>
            <person name="Freyhult E."/>
            <person name="Fulton L."/>
            <person name="Fulton R."/>
            <person name="Garcia A.C."/>
            <person name="Gardiner A."/>
            <person name="Garfield D.A."/>
            <person name="Garvin B.E."/>
            <person name="Gibson G."/>
            <person name="Gilbert D."/>
            <person name="Gnerre S."/>
            <person name="Godfrey J."/>
            <person name="Good R."/>
            <person name="Gotea V."/>
            <person name="Gravely B."/>
            <person name="Greenberg A.J."/>
            <person name="Griffiths-Jones S."/>
            <person name="Gross S."/>
            <person name="Guigo R."/>
            <person name="Gustafson E.A."/>
            <person name="Haerty W."/>
            <person name="Hahn M.W."/>
            <person name="Halligan D.L."/>
            <person name="Halpern A.L."/>
            <person name="Halter G.M."/>
            <person name="Han M.V."/>
            <person name="Heger A."/>
            <person name="Hillier L."/>
            <person name="Hinrichs A.S."/>
            <person name="Holmes I."/>
            <person name="Hoskins R.A."/>
            <person name="Hubisz M.J."/>
            <person name="Hultmark D."/>
            <person name="Huntley M.A."/>
            <person name="Jaffe D.B."/>
            <person name="Jagadeeshan S."/>
            <person name="Jeck W.R."/>
            <person name="Johnson J."/>
            <person name="Jones C.D."/>
            <person name="Jordan W.C."/>
            <person name="Karpen G.H."/>
            <person name="Kataoka E."/>
            <person name="Keightley P.D."/>
            <person name="Kheradpour P."/>
            <person name="Kirkness E.F."/>
            <person name="Koerich L.B."/>
            <person name="Kristiansen K."/>
            <person name="Kudrna D."/>
            <person name="Kulathinal R.J."/>
            <person name="Kumar S."/>
            <person name="Kwok R."/>
            <person name="Lander E."/>
            <person name="Langley C.H."/>
            <person name="Lapoint R."/>
            <person name="Lazzaro B.P."/>
            <person name="Lee S.J."/>
            <person name="Levesque L."/>
            <person name="Li R."/>
            <person name="Lin C.F."/>
            <person name="Lin M.F."/>
            <person name="Lindblad-Toh K."/>
            <person name="Llopart A."/>
            <person name="Long M."/>
            <person name="Low L."/>
            <person name="Lozovsky E."/>
            <person name="Lu J."/>
            <person name="Luo M."/>
            <person name="Machado C.A."/>
            <person name="Makalowski W."/>
            <person name="Marzo M."/>
            <person name="Matsuda M."/>
            <person name="Matzkin L."/>
            <person name="McAllister B."/>
            <person name="McBride C.S."/>
            <person name="McKernan B."/>
            <person name="McKernan K."/>
            <person name="Mendez-Lago M."/>
            <person name="Minx P."/>
            <person name="Mollenhauer M.U."/>
            <person name="Montooth K."/>
            <person name="Mount S.M."/>
            <person name="Mu X."/>
            <person name="Myers E."/>
            <person name="Negre B."/>
            <person name="Newfeld S."/>
            <person name="Nielsen R."/>
            <person name="Noor M.A."/>
            <person name="O'Grady P."/>
            <person name="Pachter L."/>
            <person name="Papaceit M."/>
            <person name="Parisi M.J."/>
            <person name="Parisi M."/>
            <person name="Parts L."/>
            <person name="Pedersen J.S."/>
            <person name="Pesole G."/>
            <person name="Phillippy A.M."/>
            <person name="Ponting C.P."/>
            <person name="Pop M."/>
            <person name="Porcelli D."/>
            <person name="Powell J.R."/>
            <person name="Prohaska S."/>
            <person name="Pruitt K."/>
            <person name="Puig M."/>
            <person name="Quesneville H."/>
            <person name="Ram K.R."/>
            <person name="Rand D."/>
            <person name="Rasmussen M.D."/>
            <person name="Reed L.K."/>
            <person name="Reenan R."/>
            <person name="Reily A."/>
            <person name="Remington K.A."/>
            <person name="Rieger T.T."/>
            <person name="Ritchie M.G."/>
            <person name="Robin C."/>
            <person name="Rogers Y.H."/>
            <person name="Rohde C."/>
            <person name="Rozas J."/>
            <person name="Rubenfield M.J."/>
            <person name="Ruiz A."/>
            <person name="Russo S."/>
            <person name="Salzberg S.L."/>
            <person name="Sanchez-Gracia A."/>
            <person name="Saranga D.J."/>
            <person name="Sato H."/>
            <person name="Schaeffer S.W."/>
            <person name="Schatz M.C."/>
            <person name="Schlenke T."/>
            <person name="Schwartz R."/>
            <person name="Segarra C."/>
            <person name="Singh R.S."/>
            <person name="Sirot L."/>
            <person name="Sirota M."/>
            <person name="Sisneros N.B."/>
            <person name="Smith C.D."/>
            <person name="Smith T.F."/>
            <person name="Spieth J."/>
            <person name="Stage D.E."/>
            <person name="Stark A."/>
            <person name="Stephan W."/>
            <person name="Strausberg R.L."/>
            <person name="Strempel S."/>
            <person name="Sturgill D."/>
            <person name="Sutton G."/>
            <person name="Sutton G.G."/>
            <person name="Tao W."/>
            <person name="Teichmann S."/>
            <person name="Tobari Y.N."/>
            <person name="Tomimura Y."/>
            <person name="Tsolas J.M."/>
            <person name="Valente V.L."/>
            <person name="Venter E."/>
            <person name="Venter J.C."/>
            <person name="Vicario S."/>
            <person name="Vieira F.G."/>
            <person name="Vilella A.J."/>
            <person name="Villasante A."/>
            <person name="Walenz B."/>
            <person name="Wang J."/>
            <person name="Wasserman M."/>
            <person name="Watts T."/>
            <person name="Wilson D."/>
            <person name="Wilson R.K."/>
            <person name="Wing R.A."/>
            <person name="Wolfner M.F."/>
            <person name="Wong A."/>
            <person name="Wong G.K."/>
            <person name="Wu C.I."/>
            <person name="Wu G."/>
            <person name="Yamamoto D."/>
            <person name="Yang H.P."/>
            <person name="Yang S.P."/>
            <person name="Yorke J.A."/>
            <person name="Yoshida K."/>
            <person name="Zdobnov E."/>
            <person name="Zhang P."/>
            <person name="Zhang Y."/>
            <person name="Zimin A.V."/>
            <person name="Baldwin J."/>
            <person name="Abdouelleil A."/>
            <person name="Abdulkadir J."/>
            <person name="Abebe A."/>
            <person name="Abera B."/>
            <person name="Abreu J."/>
            <person name="Acer S.C."/>
            <person name="Aftuck L."/>
            <person name="Alexander A."/>
            <person name="An P."/>
            <person name="Anderson E."/>
            <person name="Anderson S."/>
            <person name="Arachi H."/>
            <person name="Azer M."/>
            <person name="Bachantsang P."/>
            <person name="Barry A."/>
            <person name="Bayul T."/>
            <person name="Berlin A."/>
            <person name="Bessette D."/>
            <person name="Bloom T."/>
            <person name="Blye J."/>
            <person name="Boguslavskiy L."/>
            <person name="Bonnet C."/>
            <person name="Boukhgalter B."/>
            <person name="Bourzgui I."/>
            <person name="Brown A."/>
            <person name="Cahill P."/>
            <person name="Channer S."/>
            <person name="Cheshatsang Y."/>
            <person name="Chuda L."/>
            <person name="Citroen M."/>
            <person name="Collymore A."/>
            <person name="Cooke P."/>
            <person name="Costello M."/>
            <person name="D'Aco K."/>
            <person name="Daza R."/>
            <person name="De Haan G."/>
            <person name="DeGray S."/>
            <person name="DeMaso C."/>
            <person name="Dhargay N."/>
            <person name="Dooley K."/>
            <person name="Dooley E."/>
            <person name="Doricent M."/>
            <person name="Dorje P."/>
            <person name="Dorjee K."/>
            <person name="Dupes A."/>
            <person name="Elong R."/>
            <person name="Falk J."/>
            <person name="Farina A."/>
            <person name="Faro S."/>
            <person name="Ferguson D."/>
            <person name="Fisher S."/>
            <person name="Foley C.D."/>
            <person name="Franke A."/>
            <person name="Friedrich D."/>
            <person name="Gadbois L."/>
            <person name="Gearin G."/>
            <person name="Gearin C.R."/>
            <person name="Giannoukos G."/>
            <person name="Goode T."/>
            <person name="Graham J."/>
            <person name="Grandbois E."/>
            <person name="Grewal S."/>
            <person name="Gyaltsen K."/>
            <person name="Hafez N."/>
            <person name="Hagos B."/>
            <person name="Hall J."/>
            <person name="Henson C."/>
            <person name="Hollinger A."/>
            <person name="Honan T."/>
            <person name="Huard M.D."/>
            <person name="Hughes L."/>
            <person name="Hurhula B."/>
            <person name="Husby M.E."/>
            <person name="Kamat A."/>
            <person name="Kanga B."/>
            <person name="Kashin S."/>
            <person name="Khazanovich D."/>
            <person name="Kisner P."/>
            <person name="Lance K."/>
            <person name="Lara M."/>
            <person name="Lee W."/>
            <person name="Lennon N."/>
            <person name="Letendre F."/>
            <person name="LeVine R."/>
            <person name="Lipovsky A."/>
            <person name="Liu X."/>
            <person name="Liu J."/>
            <person name="Liu S."/>
            <person name="Lokyitsang T."/>
            <person name="Lokyitsang Y."/>
            <person name="Lubonja R."/>
            <person name="Lui A."/>
            <person name="MacDonald P."/>
            <person name="Magnisalis V."/>
            <person name="Maru K."/>
            <person name="Matthews C."/>
            <person name="McCusker W."/>
            <person name="McDonough S."/>
            <person name="Mehta T."/>
            <person name="Meldrim J."/>
            <person name="Meneus L."/>
            <person name="Mihai O."/>
            <person name="Mihalev A."/>
            <person name="Mihova T."/>
            <person name="Mittelman R."/>
            <person name="Mlenga V."/>
            <person name="Montmayeur A."/>
            <person name="Mulrain L."/>
            <person name="Navidi A."/>
            <person name="Naylor J."/>
            <person name="Negash T."/>
            <person name="Nguyen T."/>
            <person name="Nguyen N."/>
            <person name="Nicol R."/>
            <person name="Norbu C."/>
            <person name="Norbu N."/>
            <person name="Novod N."/>
            <person name="O'Neill B."/>
            <person name="Osman S."/>
            <person name="Markiewicz E."/>
            <person name="Oyono O.L."/>
            <person name="Patti C."/>
            <person name="Phunkhang P."/>
            <person name="Pierre F."/>
            <person name="Priest M."/>
            <person name="Raghuraman S."/>
            <person name="Rege F."/>
            <person name="Reyes R."/>
            <person name="Rise C."/>
            <person name="Rogov P."/>
            <person name="Ross K."/>
            <person name="Ryan E."/>
            <person name="Settipalli S."/>
            <person name="Shea T."/>
            <person name="Sherpa N."/>
            <person name="Shi L."/>
            <person name="Shih D."/>
            <person name="Sparrow T."/>
            <person name="Spaulding J."/>
            <person name="Stalker J."/>
            <person name="Stange-Thomann N."/>
            <person name="Stavropoulos S."/>
            <person name="Stone C."/>
            <person name="Strader C."/>
            <person name="Tesfaye S."/>
            <person name="Thomson T."/>
            <person name="Thoulutsang Y."/>
            <person name="Thoulutsang D."/>
            <person name="Topham K."/>
            <person name="Topping I."/>
            <person name="Tsamla T."/>
            <person name="Vassiliev H."/>
            <person name="Vo A."/>
            <person name="Wangchuk T."/>
            <person name="Wangdi T."/>
            <person name="Weiand M."/>
            <person name="Wilkinson J."/>
            <person name="Wilson A."/>
            <person name="Yadav S."/>
            <person name="Young G."/>
            <person name="Yu Q."/>
            <person name="Zembek L."/>
            <person name="Zhong D."/>
            <person name="Zimmer A."/>
            <person name="Zwirko Z."/>
            <person name="Jaffe D.B."/>
            <person name="Alvarez P."/>
            <person name="Brockman W."/>
            <person name="Butler J."/>
            <person name="Chin C."/>
            <person name="Gnerre S."/>
            <person name="Grabherr M."/>
            <person name="Kleber M."/>
            <person name="Mauceli E."/>
            <person name="MacCallum I."/>
        </authorList>
    </citation>
    <scope>NUCLEOTIDE SEQUENCE [LARGE SCALE GENOMIC DNA]</scope>
    <source>
        <strain evidence="7">Tucson 15287-2541.00</strain>
    </source>
</reference>
<dbReference type="InterPro" id="IPR052472">
    <property type="entry name" value="MORN3"/>
</dbReference>
<keyword evidence="7" id="KW-1185">Reference proteome</keyword>
<evidence type="ECO:0000256" key="5">
    <source>
        <dbReference type="ARBA" id="ARBA00045851"/>
    </source>
</evidence>
<dbReference type="InParanoid" id="B4J9K6"/>
<name>B4J9K6_DROGR</name>
<comment type="function">
    <text evidence="5">Assembles a suppression complex (suppresome) by tethering SIRT1 and MDM2 to regulate composite modifications of p53/TP53. Confers both deacetylation-mediated functional inactivation, by SIRT1, and ubiquitination-dependent degradation, by MDM2, of p53/TP53, promoting a proliferative and cell survival behaviors. May play a role in the regulation of spermatogenesis.</text>
</comment>
<dbReference type="EMBL" id="CH916367">
    <property type="protein sequence ID" value="EDW02513.1"/>
    <property type="molecule type" value="Genomic_DNA"/>
</dbReference>
<dbReference type="SUPFAM" id="SSF82185">
    <property type="entry name" value="Histone H3 K4-specific methyltransferase SET7/9 N-terminal domain"/>
    <property type="match status" value="1"/>
</dbReference>
<dbReference type="SMR" id="B4J9K6"/>
<protein>
    <recommendedName>
        <fullName evidence="4">MORN repeat-containing protein 3</fullName>
    </recommendedName>
</protein>
<dbReference type="STRING" id="7222.B4J9K6"/>
<gene>
    <name evidence="6" type="primary">Dgri\GH22033</name>
    <name evidence="6" type="ORF">Dgri_GH22033</name>
</gene>
<dbReference type="Pfam" id="PF02493">
    <property type="entry name" value="MORN"/>
    <property type="match status" value="6"/>
</dbReference>
<dbReference type="Gene3D" id="2.20.110.10">
    <property type="entry name" value="Histone H3 K4-specific methyltransferase SET7/9 N-terminal domain"/>
    <property type="match status" value="2"/>
</dbReference>
<accession>B4J9K6</accession>
<sequence>MSNRATGCGSASGVRCLRYTTGGGYYEGKWLHGHHHGYGVKASGRGLIYEGQWRSGQRHGYGTLRRQCHDGHAHRLYVGQWLDDVRCGEGKQYYEDGSVYFGQWLHNERHGRGIQWHADGRIYVGEWQHDAMHGRGVLYSANGNRYVGEFERGCKSGTGVYYHEGPHGQAVQQHGIWSDDICKTSMLPAKPKRNPKPAAES</sequence>
<evidence type="ECO:0000256" key="3">
    <source>
        <dbReference type="ARBA" id="ARBA00023329"/>
    </source>
</evidence>
<proteinExistence type="predicted"/>
<dbReference type="KEGG" id="dgr:6560481"/>
<evidence type="ECO:0000256" key="2">
    <source>
        <dbReference type="ARBA" id="ARBA00022737"/>
    </source>
</evidence>
<comment type="subcellular location">
    <subcellularLocation>
        <location evidence="1">Cytoplasmic vesicle</location>
        <location evidence="1">Secretory vesicle</location>
        <location evidence="1">Acrosome</location>
    </subcellularLocation>
</comment>
<organism evidence="7">
    <name type="scientific">Drosophila grimshawi</name>
    <name type="common">Hawaiian fruit fly</name>
    <name type="synonym">Idiomyia grimshawi</name>
    <dbReference type="NCBI Taxonomy" id="7222"/>
    <lineage>
        <taxon>Eukaryota</taxon>
        <taxon>Metazoa</taxon>
        <taxon>Ecdysozoa</taxon>
        <taxon>Arthropoda</taxon>
        <taxon>Hexapoda</taxon>
        <taxon>Insecta</taxon>
        <taxon>Pterygota</taxon>
        <taxon>Neoptera</taxon>
        <taxon>Endopterygota</taxon>
        <taxon>Diptera</taxon>
        <taxon>Brachycera</taxon>
        <taxon>Muscomorpha</taxon>
        <taxon>Ephydroidea</taxon>
        <taxon>Drosophilidae</taxon>
        <taxon>Drosophila</taxon>
        <taxon>Hawaiian Drosophila</taxon>
    </lineage>
</organism>
<dbReference type="OrthoDB" id="270720at2759"/>
<evidence type="ECO:0000313" key="7">
    <source>
        <dbReference type="Proteomes" id="UP000001070"/>
    </source>
</evidence>
<dbReference type="eggNOG" id="KOG0231">
    <property type="taxonomic scope" value="Eukaryota"/>
</dbReference>
<keyword evidence="3" id="KW-0968">Cytoplasmic vesicle</keyword>
<dbReference type="InterPro" id="IPR003409">
    <property type="entry name" value="MORN"/>
</dbReference>